<organism evidence="9 10">
    <name type="scientific">Butyribacter intestini</name>
    <dbReference type="NCBI Taxonomy" id="1703332"/>
    <lineage>
        <taxon>Bacteria</taxon>
        <taxon>Bacillati</taxon>
        <taxon>Bacillota</taxon>
        <taxon>Clostridia</taxon>
        <taxon>Lachnospirales</taxon>
        <taxon>Lachnospiraceae</taxon>
        <taxon>Butyribacter</taxon>
    </lineage>
</organism>
<evidence type="ECO:0000256" key="5">
    <source>
        <dbReference type="ARBA" id="ARBA00023027"/>
    </source>
</evidence>
<comment type="caution">
    <text evidence="9">The sequence shown here is derived from an EMBL/GenBank/DDBJ whole genome shotgun (WGS) entry which is preliminary data.</text>
</comment>
<evidence type="ECO:0000256" key="4">
    <source>
        <dbReference type="ARBA" id="ARBA00022958"/>
    </source>
</evidence>
<keyword evidence="2" id="KW-0813">Transport</keyword>
<protein>
    <recommendedName>
        <fullName evidence="1">Trk system potassium uptake protein TrkA</fullName>
    </recommendedName>
</protein>
<dbReference type="Gene3D" id="3.30.70.1450">
    <property type="entry name" value="Regulator of K+ conductance, C-terminal domain"/>
    <property type="match status" value="2"/>
</dbReference>
<dbReference type="AlphaFoldDB" id="A0AAW3JSX0"/>
<gene>
    <name evidence="9" type="ORF">APZ18_08530</name>
</gene>
<keyword evidence="10" id="KW-1185">Reference proteome</keyword>
<dbReference type="PANTHER" id="PTHR43833:SF5">
    <property type="entry name" value="TRK SYSTEM POTASSIUM UPTAKE PROTEIN TRKA"/>
    <property type="match status" value="1"/>
</dbReference>
<dbReference type="SUPFAM" id="SSF116726">
    <property type="entry name" value="TrkA C-terminal domain-like"/>
    <property type="match status" value="2"/>
</dbReference>
<dbReference type="EMBL" id="LLKB01000005">
    <property type="protein sequence ID" value="KQC84764.1"/>
    <property type="molecule type" value="Genomic_DNA"/>
</dbReference>
<evidence type="ECO:0000256" key="3">
    <source>
        <dbReference type="ARBA" id="ARBA00022538"/>
    </source>
</evidence>
<evidence type="ECO:0000313" key="10">
    <source>
        <dbReference type="Proteomes" id="UP000050833"/>
    </source>
</evidence>
<feature type="domain" description="RCK C-terminal" evidence="8">
    <location>
        <begin position="150"/>
        <end position="233"/>
    </location>
</feature>
<dbReference type="InterPro" id="IPR006036">
    <property type="entry name" value="K_uptake_TrkA"/>
</dbReference>
<dbReference type="InterPro" id="IPR003148">
    <property type="entry name" value="RCK_N"/>
</dbReference>
<evidence type="ECO:0000313" key="9">
    <source>
        <dbReference type="EMBL" id="KQC84764.1"/>
    </source>
</evidence>
<reference evidence="9 10" key="1">
    <citation type="submission" date="2015-10" db="EMBL/GenBank/DDBJ databases">
        <title>Butyribacter intestini gen. nov., sp. nov., a butyric acid-producing bacterium of the family Lachnospiraceae isolated from the human faeces.</title>
        <authorList>
            <person name="Zou Y."/>
            <person name="Xue W."/>
            <person name="Luo G."/>
            <person name="Lv M."/>
        </authorList>
    </citation>
    <scope>NUCLEOTIDE SEQUENCE [LARGE SCALE GENOMIC DNA]</scope>
    <source>
        <strain evidence="9 10">TF01-11</strain>
    </source>
</reference>
<dbReference type="Pfam" id="PF02254">
    <property type="entry name" value="TrkA_N"/>
    <property type="match status" value="2"/>
</dbReference>
<dbReference type="InterPro" id="IPR036721">
    <property type="entry name" value="RCK_C_sf"/>
</dbReference>
<name>A0AAW3JSX0_9FIRM</name>
<dbReference type="RefSeq" id="WP_055943831.1">
    <property type="nucleotide sequence ID" value="NZ_DBGDCA010000390.1"/>
</dbReference>
<evidence type="ECO:0000259" key="8">
    <source>
        <dbReference type="PROSITE" id="PS51202"/>
    </source>
</evidence>
<dbReference type="Gene3D" id="3.40.50.720">
    <property type="entry name" value="NAD(P)-binding Rossmann-like Domain"/>
    <property type="match status" value="2"/>
</dbReference>
<dbReference type="GO" id="GO:0015079">
    <property type="term" value="F:potassium ion transmembrane transporter activity"/>
    <property type="evidence" value="ECO:0007669"/>
    <property type="project" value="InterPro"/>
</dbReference>
<dbReference type="NCBIfam" id="NF007039">
    <property type="entry name" value="PRK09496.3-2"/>
    <property type="match status" value="1"/>
</dbReference>
<sequence length="461" mass="50680">MKFKKPVKSGLSIIIVGCGKVGNALVRQLSKEGHDITIIDRSREKVMEIANQYDIMGLAGNGASYSVQMEAGIEAADMLIAVTDSDELNLLCCTVAKHVSQCDTVARVRTPDYSTEASYLREKLGLTMIINPELEAAIEATRILCLPTALEVNSFAHGQAELIKLKITEGSMLDGISIQEFGKRGIANVLICMIERAGEVYIPWGDFVMQKGDILSFVAHRKTVKSFMQKFGLKTKQVKNTMIVGGGKAAYYLANQLLGMGISVQIIEQNKARCEELSILLPKAVIINADGSDEEVLFEEGIENVESFIPLTGIDEENIMLTLHAKQVSNAKVITKITRTNFKSVINNLDLGSIMYPQYITSEAIIAYVRAKNASKSNHIQTLYQLCDSRVEAIEFSVEEASAVTNKAIMDLNIKKGVLISFINRNGRIIIPTGQDFIQVNDTVMIITTQTGFNTILDILE</sequence>
<dbReference type="SUPFAM" id="SSF51735">
    <property type="entry name" value="NAD(P)-binding Rossmann-fold domains"/>
    <property type="match status" value="2"/>
</dbReference>
<keyword evidence="4" id="KW-0630">Potassium</keyword>
<feature type="domain" description="RCK N-terminal" evidence="7">
    <location>
        <begin position="238"/>
        <end position="361"/>
    </location>
</feature>
<dbReference type="PROSITE" id="PS51201">
    <property type="entry name" value="RCK_N"/>
    <property type="match status" value="2"/>
</dbReference>
<keyword evidence="3" id="KW-0633">Potassium transport</keyword>
<evidence type="ECO:0000259" key="7">
    <source>
        <dbReference type="PROSITE" id="PS51201"/>
    </source>
</evidence>
<feature type="domain" description="RCK N-terminal" evidence="7">
    <location>
        <begin position="10"/>
        <end position="130"/>
    </location>
</feature>
<dbReference type="InterPro" id="IPR050721">
    <property type="entry name" value="Trk_Ktr_HKT_K-transport"/>
</dbReference>
<dbReference type="InterPro" id="IPR006037">
    <property type="entry name" value="RCK_C"/>
</dbReference>
<evidence type="ECO:0000256" key="6">
    <source>
        <dbReference type="ARBA" id="ARBA00023065"/>
    </source>
</evidence>
<feature type="domain" description="RCK C-terminal" evidence="8">
    <location>
        <begin position="381"/>
        <end position="461"/>
    </location>
</feature>
<evidence type="ECO:0000256" key="2">
    <source>
        <dbReference type="ARBA" id="ARBA00022448"/>
    </source>
</evidence>
<dbReference type="GO" id="GO:0005886">
    <property type="term" value="C:plasma membrane"/>
    <property type="evidence" value="ECO:0007669"/>
    <property type="project" value="InterPro"/>
</dbReference>
<dbReference type="PRINTS" id="PR00335">
    <property type="entry name" value="KUPTAKETRKA"/>
</dbReference>
<evidence type="ECO:0000256" key="1">
    <source>
        <dbReference type="ARBA" id="ARBA00017378"/>
    </source>
</evidence>
<dbReference type="Pfam" id="PF02080">
    <property type="entry name" value="TrkA_C"/>
    <property type="match status" value="2"/>
</dbReference>
<proteinExistence type="predicted"/>
<dbReference type="NCBIfam" id="NF007033">
    <property type="entry name" value="PRK09496.1-5"/>
    <property type="match status" value="1"/>
</dbReference>
<accession>A0AAW3JSX0</accession>
<dbReference type="PROSITE" id="PS51202">
    <property type="entry name" value="RCK_C"/>
    <property type="match status" value="2"/>
</dbReference>
<dbReference type="PANTHER" id="PTHR43833">
    <property type="entry name" value="POTASSIUM CHANNEL PROTEIN 2-RELATED-RELATED"/>
    <property type="match status" value="1"/>
</dbReference>
<dbReference type="Proteomes" id="UP000050833">
    <property type="component" value="Unassembled WGS sequence"/>
</dbReference>
<dbReference type="InterPro" id="IPR036291">
    <property type="entry name" value="NAD(P)-bd_dom_sf"/>
</dbReference>
<keyword evidence="5" id="KW-0520">NAD</keyword>
<keyword evidence="6" id="KW-0406">Ion transport</keyword>